<keyword evidence="2" id="KW-1185">Reference proteome</keyword>
<dbReference type="Proteomes" id="UP001157418">
    <property type="component" value="Unassembled WGS sequence"/>
</dbReference>
<gene>
    <name evidence="1" type="ORF">LVIROSA_LOCUS19431</name>
</gene>
<dbReference type="EMBL" id="CAKMRJ010003334">
    <property type="protein sequence ID" value="CAH1432806.1"/>
    <property type="molecule type" value="Genomic_DNA"/>
</dbReference>
<evidence type="ECO:0000313" key="2">
    <source>
        <dbReference type="Proteomes" id="UP001157418"/>
    </source>
</evidence>
<protein>
    <submittedName>
        <fullName evidence="1">Uncharacterized protein</fullName>
    </submittedName>
</protein>
<proteinExistence type="predicted"/>
<evidence type="ECO:0000313" key="1">
    <source>
        <dbReference type="EMBL" id="CAH1432806.1"/>
    </source>
</evidence>
<reference evidence="1 2" key="1">
    <citation type="submission" date="2022-01" db="EMBL/GenBank/DDBJ databases">
        <authorList>
            <person name="Xiong W."/>
            <person name="Schranz E."/>
        </authorList>
    </citation>
    <scope>NUCLEOTIDE SEQUENCE [LARGE SCALE GENOMIC DNA]</scope>
</reference>
<organism evidence="1 2">
    <name type="scientific">Lactuca virosa</name>
    <dbReference type="NCBI Taxonomy" id="75947"/>
    <lineage>
        <taxon>Eukaryota</taxon>
        <taxon>Viridiplantae</taxon>
        <taxon>Streptophyta</taxon>
        <taxon>Embryophyta</taxon>
        <taxon>Tracheophyta</taxon>
        <taxon>Spermatophyta</taxon>
        <taxon>Magnoliopsida</taxon>
        <taxon>eudicotyledons</taxon>
        <taxon>Gunneridae</taxon>
        <taxon>Pentapetalae</taxon>
        <taxon>asterids</taxon>
        <taxon>campanulids</taxon>
        <taxon>Asterales</taxon>
        <taxon>Asteraceae</taxon>
        <taxon>Cichorioideae</taxon>
        <taxon>Cichorieae</taxon>
        <taxon>Lactucinae</taxon>
        <taxon>Lactuca</taxon>
    </lineage>
</organism>
<name>A0AAU9N4X3_9ASTR</name>
<comment type="caution">
    <text evidence="1">The sequence shown here is derived from an EMBL/GenBank/DDBJ whole genome shotgun (WGS) entry which is preliminary data.</text>
</comment>
<dbReference type="AlphaFoldDB" id="A0AAU9N4X3"/>
<sequence>MTTLRNHFNRTKNFPFVKRISEFHVLLLLFLADGFESTCQKRCEKSCRGQFIKGIPIFNKELEHILPDILNQVRRIIRRLVMRIYVSLQVSVWCKKRKIVNNEIGKENWKLSEQNGGGGF</sequence>
<accession>A0AAU9N4X3</accession>